<protein>
    <submittedName>
        <fullName evidence="1">Chaperone modulator CbpM</fullName>
    </submittedName>
</protein>
<dbReference type="AlphaFoldDB" id="A0A8T5UZL4"/>
<reference evidence="1" key="1">
    <citation type="journal article" date="2017" name="Syst. Appl. Microbiol.">
        <title>Soybeans inoculated with root zone soils of Canadian native legumes harbour diverse and novel Bradyrhizobium spp. that possess agricultural potential.</title>
        <authorList>
            <person name="Bromfield E.S.P."/>
            <person name="Cloutier S."/>
            <person name="Tambong J.T."/>
            <person name="Tran Thi T.V."/>
        </authorList>
    </citation>
    <scope>NUCLEOTIDE SEQUENCE</scope>
    <source>
        <strain evidence="1">1S5</strain>
    </source>
</reference>
<gene>
    <name evidence="1" type="ORF">HAP41_0000003335</name>
</gene>
<organism evidence="1 2">
    <name type="scientific">Bradyrhizobium barranii subsp. apii</name>
    <dbReference type="NCBI Taxonomy" id="2819348"/>
    <lineage>
        <taxon>Bacteria</taxon>
        <taxon>Pseudomonadati</taxon>
        <taxon>Pseudomonadota</taxon>
        <taxon>Alphaproteobacteria</taxon>
        <taxon>Hyphomicrobiales</taxon>
        <taxon>Nitrobacteraceae</taxon>
        <taxon>Bradyrhizobium</taxon>
        <taxon>Bradyrhizobium barranii</taxon>
    </lineage>
</organism>
<reference evidence="1" key="2">
    <citation type="submission" date="2022-04" db="EMBL/GenBank/DDBJ databases">
        <authorList>
            <person name="Bromfield E.S.P."/>
            <person name="Cloutier S."/>
        </authorList>
    </citation>
    <scope>NUCLEOTIDE SEQUENCE</scope>
    <source>
        <strain evidence="1">1S5</strain>
    </source>
</reference>
<sequence length="91" mass="10141">MSREEFLSLSGIEHDTLGVWIEQEWLIPSGSSAEPSFSDIDIARARLIRELLVDFGVNSEGVGVILNLVDQLYGVRRTLTELRQAIRTTPG</sequence>
<evidence type="ECO:0000313" key="1">
    <source>
        <dbReference type="EMBL" id="UPT92043.1"/>
    </source>
</evidence>
<dbReference type="Gene3D" id="1.10.1660.10">
    <property type="match status" value="1"/>
</dbReference>
<accession>A0A8T5UZL4</accession>
<evidence type="ECO:0000313" key="2">
    <source>
        <dbReference type="Proteomes" id="UP000551709"/>
    </source>
</evidence>
<proteinExistence type="predicted"/>
<name>A0A8T5UZL4_9BRAD</name>
<dbReference type="Pfam" id="PF13591">
    <property type="entry name" value="MerR_2"/>
    <property type="match status" value="1"/>
</dbReference>
<dbReference type="EMBL" id="CP096255">
    <property type="protein sequence ID" value="UPT92043.1"/>
    <property type="molecule type" value="Genomic_DNA"/>
</dbReference>
<dbReference type="RefSeq" id="WP_166105241.1">
    <property type="nucleotide sequence ID" value="NZ_CP096255.1"/>
</dbReference>
<dbReference type="Proteomes" id="UP000551709">
    <property type="component" value="Chromosome"/>
</dbReference>